<dbReference type="SUPFAM" id="SSF52317">
    <property type="entry name" value="Class I glutamine amidotransferase-like"/>
    <property type="match status" value="1"/>
</dbReference>
<feature type="domain" description="Glutamine amidotransferase" evidence="1">
    <location>
        <begin position="39"/>
        <end position="176"/>
    </location>
</feature>
<accession>A0A6J7SZ60</accession>
<dbReference type="PROSITE" id="PS51273">
    <property type="entry name" value="GATASE_TYPE_1"/>
    <property type="match status" value="1"/>
</dbReference>
<evidence type="ECO:0000259" key="1">
    <source>
        <dbReference type="Pfam" id="PF00117"/>
    </source>
</evidence>
<protein>
    <submittedName>
        <fullName evidence="2">Unannotated protein</fullName>
    </submittedName>
</protein>
<dbReference type="InterPro" id="IPR029062">
    <property type="entry name" value="Class_I_gatase-like"/>
</dbReference>
<proteinExistence type="predicted"/>
<reference evidence="2" key="1">
    <citation type="submission" date="2020-05" db="EMBL/GenBank/DDBJ databases">
        <authorList>
            <person name="Chiriac C."/>
            <person name="Salcher M."/>
            <person name="Ghai R."/>
            <person name="Kavagutti S V."/>
        </authorList>
    </citation>
    <scope>NUCLEOTIDE SEQUENCE</scope>
</reference>
<sequence>MKTIAILSHSTVAHELVLIQEWAGARGYGIKRYFREEEWNANDLLEADLIITMGSPNSVATGYTHHSAAREIELLQQRLSREEAVFGICYGAQALALALGGVVTRREHANTGYKDITLHDPTIDAGGWALWHEDMINPDSIKDHTQVEILATDAGAVIAFRAGNAWGVQFHPEVDGDGLGRMLSAIGIPEEKWGGEVATMNADNDAHRERAFALFDLVAASTDH</sequence>
<gene>
    <name evidence="2" type="ORF">UFOPK4295_00431</name>
</gene>
<dbReference type="GO" id="GO:0005829">
    <property type="term" value="C:cytosol"/>
    <property type="evidence" value="ECO:0007669"/>
    <property type="project" value="TreeGrafter"/>
</dbReference>
<dbReference type="PANTHER" id="PTHR42695:SF5">
    <property type="entry name" value="GLUTAMINE AMIDOTRANSFERASE YLR126C-RELATED"/>
    <property type="match status" value="1"/>
</dbReference>
<dbReference type="AlphaFoldDB" id="A0A6J7SZ60"/>
<dbReference type="Gene3D" id="3.40.50.880">
    <property type="match status" value="1"/>
</dbReference>
<name>A0A6J7SZ60_9ZZZZ</name>
<dbReference type="InterPro" id="IPR044992">
    <property type="entry name" value="ChyE-like"/>
</dbReference>
<organism evidence="2">
    <name type="scientific">freshwater metagenome</name>
    <dbReference type="NCBI Taxonomy" id="449393"/>
    <lineage>
        <taxon>unclassified sequences</taxon>
        <taxon>metagenomes</taxon>
        <taxon>ecological metagenomes</taxon>
    </lineage>
</organism>
<dbReference type="InterPro" id="IPR017926">
    <property type="entry name" value="GATASE"/>
</dbReference>
<evidence type="ECO:0000313" key="2">
    <source>
        <dbReference type="EMBL" id="CAB5046754.1"/>
    </source>
</evidence>
<dbReference type="EMBL" id="CAFBQF010000015">
    <property type="protein sequence ID" value="CAB5046754.1"/>
    <property type="molecule type" value="Genomic_DNA"/>
</dbReference>
<dbReference type="PANTHER" id="PTHR42695">
    <property type="entry name" value="GLUTAMINE AMIDOTRANSFERASE YLR126C-RELATED"/>
    <property type="match status" value="1"/>
</dbReference>
<dbReference type="Pfam" id="PF00117">
    <property type="entry name" value="GATase"/>
    <property type="match status" value="1"/>
</dbReference>